<evidence type="ECO:0000313" key="2">
    <source>
        <dbReference type="Proteomes" id="UP000199630"/>
    </source>
</evidence>
<reference evidence="2" key="1">
    <citation type="submission" date="2016-10" db="EMBL/GenBank/DDBJ databases">
        <authorList>
            <person name="Varghese N."/>
            <person name="Submissions S."/>
        </authorList>
    </citation>
    <scope>NUCLEOTIDE SEQUENCE [LARGE SCALE GENOMIC DNA]</scope>
    <source>
        <strain evidence="2">DSM 26471</strain>
    </source>
</reference>
<dbReference type="RefSeq" id="WP_090057860.1">
    <property type="nucleotide sequence ID" value="NZ_FORH01000001.1"/>
</dbReference>
<dbReference type="EMBL" id="FORH01000001">
    <property type="protein sequence ID" value="SFI78248.1"/>
    <property type="molecule type" value="Genomic_DNA"/>
</dbReference>
<dbReference type="Proteomes" id="UP000199630">
    <property type="component" value="Unassembled WGS sequence"/>
</dbReference>
<keyword evidence="2" id="KW-1185">Reference proteome</keyword>
<protein>
    <submittedName>
        <fullName evidence="1">Uncharacterized protein</fullName>
    </submittedName>
</protein>
<evidence type="ECO:0000313" key="1">
    <source>
        <dbReference type="EMBL" id="SFI78248.1"/>
    </source>
</evidence>
<dbReference type="OrthoDB" id="7864872at2"/>
<name>A0A1I3L0W9_9RHOB</name>
<sequence length="137" mass="15213">MGTIRQAIFGELISPLDSRQLRQNHVILMVGEPQDMQGLKCHFPKTAQLFCLAFGDLTPELLRKMAPDSVIAPAMGNTFDCLDLARLLQAAEFKGAYRILAGDLPRPDIIRAELRTLYPQLSCDLLLPAPMQVDALH</sequence>
<gene>
    <name evidence="1" type="ORF">SAMN04487991_0856</name>
</gene>
<dbReference type="AlphaFoldDB" id="A0A1I3L0W9"/>
<organism evidence="1 2">
    <name type="scientific">Celeribacter neptunius</name>
    <dbReference type="NCBI Taxonomy" id="588602"/>
    <lineage>
        <taxon>Bacteria</taxon>
        <taxon>Pseudomonadati</taxon>
        <taxon>Pseudomonadota</taxon>
        <taxon>Alphaproteobacteria</taxon>
        <taxon>Rhodobacterales</taxon>
        <taxon>Roseobacteraceae</taxon>
        <taxon>Celeribacter</taxon>
    </lineage>
</organism>
<proteinExistence type="predicted"/>
<accession>A0A1I3L0W9</accession>